<dbReference type="PANTHER" id="PTHR42109">
    <property type="entry name" value="UNPLACED GENOMIC SCAFFOLD UM_SCAF_CONTIG_1.265, WHOLE GENOME SHOTGUN SEQUENCE"/>
    <property type="match status" value="1"/>
</dbReference>
<feature type="transmembrane region" description="Helical" evidence="1">
    <location>
        <begin position="132"/>
        <end position="156"/>
    </location>
</feature>
<keyword evidence="1" id="KW-0812">Transmembrane</keyword>
<evidence type="ECO:0000256" key="1">
    <source>
        <dbReference type="SAM" id="Phobius"/>
    </source>
</evidence>
<reference evidence="2" key="2">
    <citation type="submission" date="2014-06" db="EMBL/GenBank/DDBJ databases">
        <title>The complete genome of Blastobotrys (Arxula) adeninivorans LS3 - a yeast of biotechnological interest.</title>
        <authorList>
            <person name="Kunze G."/>
            <person name="Gaillardin C."/>
            <person name="Czernicka M."/>
            <person name="Durrens P."/>
            <person name="Martin T."/>
            <person name="Boer E."/>
            <person name="Gabaldon T."/>
            <person name="Cruz J."/>
            <person name="Talla E."/>
            <person name="Marck C."/>
            <person name="Goffeau A."/>
            <person name="Barbe V."/>
            <person name="Baret P."/>
            <person name="Baronian K."/>
            <person name="Beier S."/>
            <person name="Bleykasten C."/>
            <person name="Bode R."/>
            <person name="Casaregola S."/>
            <person name="Despons L."/>
            <person name="Fairhead C."/>
            <person name="Giersberg M."/>
            <person name="Gierski P."/>
            <person name="Hahnel U."/>
            <person name="Hartmann A."/>
            <person name="Jankowska D."/>
            <person name="Jubin C."/>
            <person name="Jung P."/>
            <person name="Lafontaine I."/>
            <person name="Leh-Louis V."/>
            <person name="Lemaire M."/>
            <person name="Marcet-Houben M."/>
            <person name="Mascher M."/>
            <person name="Morel G."/>
            <person name="Richard G.-F."/>
            <person name="Riechen J."/>
            <person name="Sacerdot C."/>
            <person name="Sarkar A."/>
            <person name="Savel G."/>
            <person name="Schacherer J."/>
            <person name="Sherman D."/>
            <person name="Straub M.-L."/>
            <person name="Stein N."/>
            <person name="Thierry A."/>
            <person name="Trautwein-Schult A."/>
            <person name="Westhof E."/>
            <person name="Worch S."/>
            <person name="Dujon B."/>
            <person name="Souciet J.-L."/>
            <person name="Wincker P."/>
            <person name="Scholz U."/>
            <person name="Neuveglise N."/>
        </authorList>
    </citation>
    <scope>NUCLEOTIDE SEQUENCE</scope>
    <source>
        <strain evidence="2">LS3</strain>
    </source>
</reference>
<organism evidence="2">
    <name type="scientific">Blastobotrys adeninivorans</name>
    <name type="common">Yeast</name>
    <name type="synonym">Arxula adeninivorans</name>
    <dbReference type="NCBI Taxonomy" id="409370"/>
    <lineage>
        <taxon>Eukaryota</taxon>
        <taxon>Fungi</taxon>
        <taxon>Dikarya</taxon>
        <taxon>Ascomycota</taxon>
        <taxon>Saccharomycotina</taxon>
        <taxon>Dipodascomycetes</taxon>
        <taxon>Dipodascales</taxon>
        <taxon>Trichomonascaceae</taxon>
        <taxon>Blastobotrys</taxon>
    </lineage>
</organism>
<dbReference type="AlphaFoldDB" id="A0A060TCL6"/>
<evidence type="ECO:0000313" key="2">
    <source>
        <dbReference type="EMBL" id="CDP36627.1"/>
    </source>
</evidence>
<dbReference type="EMBL" id="HG937692">
    <property type="protein sequence ID" value="CDP36627.1"/>
    <property type="molecule type" value="Genomic_DNA"/>
</dbReference>
<dbReference type="PhylomeDB" id="A0A060TCL6"/>
<dbReference type="PANTHER" id="PTHR42109:SF2">
    <property type="entry name" value="INTEGRAL MEMBRANE PROTEIN"/>
    <property type="match status" value="1"/>
</dbReference>
<keyword evidence="1" id="KW-0472">Membrane</keyword>
<feature type="transmembrane region" description="Helical" evidence="1">
    <location>
        <begin position="176"/>
        <end position="196"/>
    </location>
</feature>
<gene>
    <name evidence="2" type="ORF">GNLVRS02_ARAD1B17380g</name>
</gene>
<feature type="transmembrane region" description="Helical" evidence="1">
    <location>
        <begin position="254"/>
        <end position="274"/>
    </location>
</feature>
<sequence length="303" mass="33327">MGFVYEHSGIPAAIFLSLYTVYEVIAIMAIRTHGFKSRYTILGIFALLRIGAQLCAVVFASKGYSAINWLIAYLVLGAEGYFSLVLGSFLFLAKGETMELGTCSVRYSKEELEIKSGGDPVRKRFYKLTSPAGLFHHSLIPANAIIIAGGSMLSGATPDESDYDSKVKTSKGLRGAGQAIFLVNTALVGLYAVYLLTRKFVRIPIVYLVLAAVPFLLVRGVYGLLSPFVSIFNYFDMSNYTSHGVSTGFVVCEYILGAAMEFIAASILISSYFFRNKGKQTEYIHHRGKDQEQDEDNNRDVSV</sequence>
<feature type="transmembrane region" description="Helical" evidence="1">
    <location>
        <begin position="39"/>
        <end position="60"/>
    </location>
</feature>
<keyword evidence="1" id="KW-1133">Transmembrane helix</keyword>
<proteinExistence type="predicted"/>
<reference evidence="2" key="1">
    <citation type="submission" date="2014-02" db="EMBL/GenBank/DDBJ databases">
        <authorList>
            <person name="Genoscope - CEA"/>
        </authorList>
    </citation>
    <scope>NUCLEOTIDE SEQUENCE</scope>
    <source>
        <strain evidence="2">LS3</strain>
    </source>
</reference>
<feature type="transmembrane region" description="Helical" evidence="1">
    <location>
        <begin position="208"/>
        <end position="234"/>
    </location>
</feature>
<name>A0A060TCL6_BLAAD</name>
<accession>A0A060TCL6</accession>
<feature type="transmembrane region" description="Helical" evidence="1">
    <location>
        <begin position="66"/>
        <end position="92"/>
    </location>
</feature>
<protein>
    <submittedName>
        <fullName evidence="2">ARAD1B17380p</fullName>
    </submittedName>
</protein>
<feature type="transmembrane region" description="Helical" evidence="1">
    <location>
        <begin position="12"/>
        <end position="30"/>
    </location>
</feature>